<sequence>MPLTGSCMCGAIAYKSTSDPDVTALCHCTDCQKWTGGAFTSNAVVPEESFSITKGTPKQYDVTGASGKINHHFFCGDCGSSLYTCLDIMEGKIIIKAGGLDEGKANLDNKIGVEFYTRDRVPYIQPAQGAKQEHLFDSIKPAPKSEDSEGRDFILPPFSRDVTTNKPEAKRWVEDGFVWCYSFNHAEGERCFEKAIKIDPECALAYWGLAFALGPNYNKPWKAFDRNDLRYTTLKGIDAFKKAESLASKASPLEQALIGAIRHRYPKDEKDTNNAKIWNQAYAEAMRPVYKEFKDDLDVATLYADALMNLTPWALWDVRTGKPAPGSEVIEIQEVIEKGLAQDGGHEHIGLLHAYIHVTEMSTEPEKGLVAAEHLRRLANEAGHLAHMPSHLDILIGDYRRAISANTKAVMADEKFLSLRGGRDFYTIYRMHDYHSLIYAAMFAGQYSVSMEAVERMESAIPDEDLRIQSPPMADWLETFRSVRPHILIRFGKWEEIIETPLPQDQDLLCVTTATIHYAKGVAYAALGNVDESAKQRELFLSAKARVPPTRIAYPNKCSDVLDVAEAMLDGELEYRRGNIELAFEHLRKSIDRDDSLRYAEPWAWMQPARHAYAALLMEQERIEEAAEVYRTDLGLNNKLFRARHHPNNVWALHGYHECAVRLGLDGEARVIKQQLKTAMAFVDVPIESSYKPTRFIEHRELPDPDTPRKALQDQNIARLFHSYTSEISKWYDLSDSAYSFGQIIPTLALDEPLLFSAIIALSAMHTCKTSSPSFRKVAEFYHHRCVRLLITLSEGNQLITRGIALAATCLLRSYEILDGDVDPNMHLRGAYSMASLHDVLSGNLRAGLLGAGFWNYLREDITFSLFEKCPLKMNLESTLLFTPHESDQDYLNSVTLILGRGINMAYSQDTDALRWRQITESLKDWRRACPDHIKPFSRESSTSHLFPAVWFLQPYHAAIRHYYLVTMTFICLHDQLEAPDDLDTLNLEGSSKEEMLEKFATEICGIAFTAKVPSVLVNAFGPIAFCARFIRREAMQQEVIRQLLACKSSIGWPVERLINGLKAHWAHVMLRTQKIVPTFTRCAHSFATAHSLQPGVVQPSSEEVKNLTLDSRNLENAVRHMHRDGLVIVENVVPHQDIDLLNKKMTEDALVLQARGDKGPFNYNKGNIQQDAPPVAEYFKPSIFTNPIATQITTAMMGPRPKWTFCSANSAMATLPGGTPQRQPVHSDADFAHPDHPFALVINIPLVTTTPENGSTEIWLGTHNGYGLDTQEGAHGERASGRIREELLRQRKEASPPIQPIIKKGSIIIRDLRLWHAGMPNLTQQTRVMLAMIHFAPWYRNRMRLELGEDVKPIMEGLEREGKLGLDVPVDWASRDAVLKGYLNRGFGNSYDFSQEA</sequence>
<dbReference type="InterPro" id="IPR011057">
    <property type="entry name" value="Mss4-like_sf"/>
</dbReference>
<feature type="domain" description="CENP-V/GFA" evidence="5">
    <location>
        <begin position="3"/>
        <end position="117"/>
    </location>
</feature>
<dbReference type="InterPro" id="IPR006913">
    <property type="entry name" value="CENP-V/GFA"/>
</dbReference>
<dbReference type="EMBL" id="JAAMOD010000059">
    <property type="protein sequence ID" value="KAF5243503.1"/>
    <property type="molecule type" value="Genomic_DNA"/>
</dbReference>
<dbReference type="GO" id="GO:0016846">
    <property type="term" value="F:carbon-sulfur lyase activity"/>
    <property type="evidence" value="ECO:0007669"/>
    <property type="project" value="InterPro"/>
</dbReference>
<evidence type="ECO:0000259" key="5">
    <source>
        <dbReference type="PROSITE" id="PS51891"/>
    </source>
</evidence>
<evidence type="ECO:0000313" key="7">
    <source>
        <dbReference type="Proteomes" id="UP000537989"/>
    </source>
</evidence>
<evidence type="ECO:0000256" key="2">
    <source>
        <dbReference type="ARBA" id="ARBA00022723"/>
    </source>
</evidence>
<organism evidence="6 7">
    <name type="scientific">Fusarium austroamericanum</name>
    <dbReference type="NCBI Taxonomy" id="282268"/>
    <lineage>
        <taxon>Eukaryota</taxon>
        <taxon>Fungi</taxon>
        <taxon>Dikarya</taxon>
        <taxon>Ascomycota</taxon>
        <taxon>Pezizomycotina</taxon>
        <taxon>Sordariomycetes</taxon>
        <taxon>Hypocreomycetidae</taxon>
        <taxon>Hypocreales</taxon>
        <taxon>Nectriaceae</taxon>
        <taxon>Fusarium</taxon>
    </lineage>
</organism>
<dbReference type="PANTHER" id="PTHR45588">
    <property type="entry name" value="TPR DOMAIN-CONTAINING PROTEIN"/>
    <property type="match status" value="1"/>
</dbReference>
<dbReference type="InterPro" id="IPR011990">
    <property type="entry name" value="TPR-like_helical_dom_sf"/>
</dbReference>
<evidence type="ECO:0000256" key="1">
    <source>
        <dbReference type="ARBA" id="ARBA00005495"/>
    </source>
</evidence>
<protein>
    <recommendedName>
        <fullName evidence="5">CENP-V/GFA domain-containing protein</fullName>
    </recommendedName>
</protein>
<evidence type="ECO:0000256" key="4">
    <source>
        <dbReference type="ARBA" id="ARBA00023242"/>
    </source>
</evidence>
<dbReference type="GO" id="GO:0046872">
    <property type="term" value="F:metal ion binding"/>
    <property type="evidence" value="ECO:0007669"/>
    <property type="project" value="UniProtKB-KW"/>
</dbReference>
<dbReference type="PROSITE" id="PS51891">
    <property type="entry name" value="CENP_V_GFA"/>
    <property type="match status" value="1"/>
</dbReference>
<dbReference type="InterPro" id="IPR008775">
    <property type="entry name" value="Phytyl_CoA_dOase-like"/>
</dbReference>
<dbReference type="SUPFAM" id="SSF48452">
    <property type="entry name" value="TPR-like"/>
    <property type="match status" value="1"/>
</dbReference>
<dbReference type="SUPFAM" id="SSF51316">
    <property type="entry name" value="Mss4-like"/>
    <property type="match status" value="1"/>
</dbReference>
<reference evidence="6 7" key="1">
    <citation type="submission" date="2020-02" db="EMBL/GenBank/DDBJ databases">
        <title>Identification and distribution of gene clusters putatively required for synthesis of sphingolipid metabolism inhibitors in phylogenetically diverse species of the filamentous fungus Fusarium.</title>
        <authorList>
            <person name="Kim H.-S."/>
            <person name="Busman M."/>
            <person name="Brown D.W."/>
            <person name="Divon H."/>
            <person name="Uhlig S."/>
            <person name="Proctor R.H."/>
        </authorList>
    </citation>
    <scope>NUCLEOTIDE SEQUENCE [LARGE SCALE GENOMIC DNA]</scope>
    <source>
        <strain evidence="6 7">NRRL 2903</strain>
    </source>
</reference>
<evidence type="ECO:0000256" key="3">
    <source>
        <dbReference type="ARBA" id="ARBA00022833"/>
    </source>
</evidence>
<comment type="similarity">
    <text evidence="1">Belongs to the Gfa family.</text>
</comment>
<dbReference type="Pfam" id="PF05721">
    <property type="entry name" value="PhyH"/>
    <property type="match status" value="1"/>
</dbReference>
<evidence type="ECO:0000313" key="6">
    <source>
        <dbReference type="EMBL" id="KAF5243503.1"/>
    </source>
</evidence>
<dbReference type="CDD" id="cd12148">
    <property type="entry name" value="fungal_TF_MHR"/>
    <property type="match status" value="1"/>
</dbReference>
<dbReference type="Proteomes" id="UP000537989">
    <property type="component" value="Unassembled WGS sequence"/>
</dbReference>
<keyword evidence="4" id="KW-0539">Nucleus</keyword>
<keyword evidence="2" id="KW-0479">Metal-binding</keyword>
<name>A0AAN6C683_FUSAU</name>
<gene>
    <name evidence="6" type="ORF">FAUST_2859</name>
</gene>
<accession>A0AAN6C683</accession>
<dbReference type="PANTHER" id="PTHR45588:SF1">
    <property type="entry name" value="WW DOMAIN-CONTAINING PROTEIN"/>
    <property type="match status" value="1"/>
</dbReference>
<comment type="caution">
    <text evidence="6">The sequence shown here is derived from an EMBL/GenBank/DDBJ whole genome shotgun (WGS) entry which is preliminary data.</text>
</comment>
<proteinExistence type="inferred from homology"/>
<dbReference type="InterPro" id="IPR021858">
    <property type="entry name" value="Fun_TF"/>
</dbReference>
<dbReference type="Pfam" id="PF11951">
    <property type="entry name" value="Fungal_trans_2"/>
    <property type="match status" value="1"/>
</dbReference>
<keyword evidence="3" id="KW-0862">Zinc</keyword>
<dbReference type="Gene3D" id="1.25.40.10">
    <property type="entry name" value="Tetratricopeptide repeat domain"/>
    <property type="match status" value="1"/>
</dbReference>
<dbReference type="Gene3D" id="2.60.120.620">
    <property type="entry name" value="q2cbj1_9rhob like domain"/>
    <property type="match status" value="1"/>
</dbReference>
<dbReference type="Gene3D" id="3.90.1590.10">
    <property type="entry name" value="glutathione-dependent formaldehyde- activating enzyme (gfa)"/>
    <property type="match status" value="1"/>
</dbReference>
<keyword evidence="7" id="KW-1185">Reference proteome</keyword>
<dbReference type="SUPFAM" id="SSF51197">
    <property type="entry name" value="Clavaminate synthase-like"/>
    <property type="match status" value="1"/>
</dbReference>
<dbReference type="Pfam" id="PF04828">
    <property type="entry name" value="GFA"/>
    <property type="match status" value="1"/>
</dbReference>